<name>A0A0V0QNF4_PSEPJ</name>
<reference evidence="2 3" key="1">
    <citation type="journal article" date="2015" name="Sci. Rep.">
        <title>Genome of the facultative scuticociliatosis pathogen Pseudocohnilembus persalinus provides insight into its virulence through horizontal gene transfer.</title>
        <authorList>
            <person name="Xiong J."/>
            <person name="Wang G."/>
            <person name="Cheng J."/>
            <person name="Tian M."/>
            <person name="Pan X."/>
            <person name="Warren A."/>
            <person name="Jiang C."/>
            <person name="Yuan D."/>
            <person name="Miao W."/>
        </authorList>
    </citation>
    <scope>NUCLEOTIDE SEQUENCE [LARGE SCALE GENOMIC DNA]</scope>
    <source>
        <strain evidence="2">36N120E</strain>
    </source>
</reference>
<keyword evidence="1" id="KW-0472">Membrane</keyword>
<keyword evidence="1" id="KW-0812">Transmembrane</keyword>
<organism evidence="2 3">
    <name type="scientific">Pseudocohnilembus persalinus</name>
    <name type="common">Ciliate</name>
    <dbReference type="NCBI Taxonomy" id="266149"/>
    <lineage>
        <taxon>Eukaryota</taxon>
        <taxon>Sar</taxon>
        <taxon>Alveolata</taxon>
        <taxon>Ciliophora</taxon>
        <taxon>Intramacronucleata</taxon>
        <taxon>Oligohymenophorea</taxon>
        <taxon>Scuticociliatia</taxon>
        <taxon>Philasterida</taxon>
        <taxon>Pseudocohnilembidae</taxon>
        <taxon>Pseudocohnilembus</taxon>
    </lineage>
</organism>
<accession>A0A0V0QNF4</accession>
<sequence length="510" mass="60463">MKLNKPCVFKISGNDTKTILINSYNQVKFYNWFYNSGISDNNNRGLSTKGYPLFGFIKIPKILPKYFSLIIFFFVISLSLTCFGPITLFKFTVISNLLLGIIYFSQIWAERSGSYHRECMSIVILFYLAFNPDFYGLFKNQKNGAYLSLTQSYSCLIMIFIKIHLITIYLGSVIQKGFLSIVQRSFWHQYTPYTLVWLASWSKPFYPKLQDFLLRNPNFAQISGFFTFIFEGMFGLQLLIQDISMQYTIQILMSLGLMSFHLGVFFIQGIDYITFWNPVFIIYFFRAGNFLNCEELINLYKQILEFQVQKEQVQINELIQVLPALFFCSFQILYCFTFLEDFNFNIPPFTCCPMFVYINKIKSNKPQFYILQDPNQSISYENLEWMQPFFKYDFGLGVQEQDYGKIPFKFIGFGCFYSLNSKSKIFQHLFTRELLEKEGFFLYSNFDISESLVQDLQNIVNILHSKDICDQWNWKELKYNEIQYLIQQKNQIYRKFINEIQQSEEESSVQ</sequence>
<evidence type="ECO:0000313" key="3">
    <source>
        <dbReference type="Proteomes" id="UP000054937"/>
    </source>
</evidence>
<dbReference type="OMA" id="RECMSIV"/>
<dbReference type="InParanoid" id="A0A0V0QNF4"/>
<dbReference type="EMBL" id="LDAU01000126">
    <property type="protein sequence ID" value="KRX03790.1"/>
    <property type="molecule type" value="Genomic_DNA"/>
</dbReference>
<feature type="transmembrane region" description="Helical" evidence="1">
    <location>
        <begin position="150"/>
        <end position="174"/>
    </location>
</feature>
<keyword evidence="1" id="KW-1133">Transmembrane helix</keyword>
<protein>
    <recommendedName>
        <fullName evidence="4">HTTM domain-containing protein</fullName>
    </recommendedName>
</protein>
<feature type="transmembrane region" description="Helical" evidence="1">
    <location>
        <begin position="222"/>
        <end position="240"/>
    </location>
</feature>
<evidence type="ECO:0000256" key="1">
    <source>
        <dbReference type="SAM" id="Phobius"/>
    </source>
</evidence>
<comment type="caution">
    <text evidence="2">The sequence shown here is derived from an EMBL/GenBank/DDBJ whole genome shotgun (WGS) entry which is preliminary data.</text>
</comment>
<keyword evidence="3" id="KW-1185">Reference proteome</keyword>
<dbReference type="Proteomes" id="UP000054937">
    <property type="component" value="Unassembled WGS sequence"/>
</dbReference>
<gene>
    <name evidence="2" type="ORF">PPERSA_04298</name>
</gene>
<dbReference type="AlphaFoldDB" id="A0A0V0QNF4"/>
<evidence type="ECO:0008006" key="4">
    <source>
        <dbReference type="Google" id="ProtNLM"/>
    </source>
</evidence>
<feature type="transmembrane region" description="Helical" evidence="1">
    <location>
        <begin position="247"/>
        <end position="267"/>
    </location>
</feature>
<proteinExistence type="predicted"/>
<feature type="transmembrane region" description="Helical" evidence="1">
    <location>
        <begin position="121"/>
        <end position="138"/>
    </location>
</feature>
<evidence type="ECO:0000313" key="2">
    <source>
        <dbReference type="EMBL" id="KRX03790.1"/>
    </source>
</evidence>
<feature type="transmembrane region" description="Helical" evidence="1">
    <location>
        <begin position="66"/>
        <end position="86"/>
    </location>
</feature>